<keyword evidence="3" id="KW-0201">Cytochrome c-type biogenesis</keyword>
<name>A0A556PT89_9BACI</name>
<dbReference type="GO" id="GO:0017004">
    <property type="term" value="P:cytochrome complex assembly"/>
    <property type="evidence" value="ECO:0007669"/>
    <property type="project" value="UniProtKB-KW"/>
</dbReference>
<feature type="transmembrane region" description="Helical" evidence="6">
    <location>
        <begin position="473"/>
        <end position="496"/>
    </location>
</feature>
<evidence type="ECO:0000256" key="5">
    <source>
        <dbReference type="ARBA" id="ARBA00023136"/>
    </source>
</evidence>
<dbReference type="Pfam" id="PF05140">
    <property type="entry name" value="ResB"/>
    <property type="match status" value="2"/>
</dbReference>
<evidence type="ECO:0000256" key="4">
    <source>
        <dbReference type="ARBA" id="ARBA00022989"/>
    </source>
</evidence>
<dbReference type="GO" id="GO:0016020">
    <property type="term" value="C:membrane"/>
    <property type="evidence" value="ECO:0007669"/>
    <property type="project" value="UniProtKB-SubCell"/>
</dbReference>
<comment type="caution">
    <text evidence="8">The sequence shown here is derived from an EMBL/GenBank/DDBJ whole genome shotgun (WGS) entry which is preliminary data.</text>
</comment>
<dbReference type="OrthoDB" id="9770923at2"/>
<dbReference type="PANTHER" id="PTHR31566:SF0">
    <property type="entry name" value="CYTOCHROME C BIOGENESIS PROTEIN CCS1, CHLOROPLASTIC"/>
    <property type="match status" value="1"/>
</dbReference>
<evidence type="ECO:0000256" key="3">
    <source>
        <dbReference type="ARBA" id="ARBA00022748"/>
    </source>
</evidence>
<keyword evidence="2 6" id="KW-0812">Transmembrane</keyword>
<gene>
    <name evidence="8" type="ORF">FPQ13_00580</name>
</gene>
<evidence type="ECO:0000256" key="6">
    <source>
        <dbReference type="SAM" id="Phobius"/>
    </source>
</evidence>
<reference evidence="8 9" key="1">
    <citation type="submission" date="2019-07" db="EMBL/GenBank/DDBJ databases">
        <title>Allobacillus sp. nov. SKP isolated from shrimp paste of Euphausiacea.</title>
        <authorList>
            <person name="Kanchanasin P."/>
            <person name="Tanasupawat S."/>
            <person name="Shi W."/>
            <person name="Wu L."/>
            <person name="Ma J."/>
        </authorList>
    </citation>
    <scope>NUCLEOTIDE SEQUENCE [LARGE SCALE GENOMIC DNA]</scope>
    <source>
        <strain evidence="8 9">SKP4-8</strain>
    </source>
</reference>
<evidence type="ECO:0000256" key="2">
    <source>
        <dbReference type="ARBA" id="ARBA00022692"/>
    </source>
</evidence>
<evidence type="ECO:0000256" key="1">
    <source>
        <dbReference type="ARBA" id="ARBA00004141"/>
    </source>
</evidence>
<dbReference type="PANTHER" id="PTHR31566">
    <property type="entry name" value="CYTOCHROME C BIOGENESIS PROTEIN CCS1, CHLOROPLASTIC"/>
    <property type="match status" value="1"/>
</dbReference>
<feature type="transmembrane region" description="Helical" evidence="6">
    <location>
        <begin position="131"/>
        <end position="153"/>
    </location>
</feature>
<dbReference type="EMBL" id="VMHE01000001">
    <property type="protein sequence ID" value="TSJ67598.1"/>
    <property type="molecule type" value="Genomic_DNA"/>
</dbReference>
<dbReference type="AlphaFoldDB" id="A0A556PT89"/>
<evidence type="ECO:0000259" key="7">
    <source>
        <dbReference type="Pfam" id="PF05140"/>
    </source>
</evidence>
<proteinExistence type="predicted"/>
<feature type="domain" description="ResB-like" evidence="7">
    <location>
        <begin position="72"/>
        <end position="408"/>
    </location>
</feature>
<keyword evidence="5 6" id="KW-0472">Membrane</keyword>
<evidence type="ECO:0000313" key="9">
    <source>
        <dbReference type="Proteomes" id="UP000316425"/>
    </source>
</evidence>
<feature type="transmembrane region" description="Helical" evidence="6">
    <location>
        <begin position="66"/>
        <end position="92"/>
    </location>
</feature>
<feature type="domain" description="ResB-like" evidence="7">
    <location>
        <begin position="449"/>
        <end position="527"/>
    </location>
</feature>
<comment type="subcellular location">
    <subcellularLocation>
        <location evidence="1">Membrane</location>
        <topology evidence="1">Multi-pass membrane protein</topology>
    </subcellularLocation>
</comment>
<dbReference type="InterPro" id="IPR007816">
    <property type="entry name" value="ResB-like_domain"/>
</dbReference>
<accession>A0A556PT89</accession>
<keyword evidence="4 6" id="KW-1133">Transmembrane helix</keyword>
<dbReference type="RefSeq" id="WP_144087357.1">
    <property type="nucleotide sequence ID" value="NZ_VMHE01000001.1"/>
</dbReference>
<keyword evidence="9" id="KW-1185">Reference proteome</keyword>
<feature type="transmembrane region" description="Helical" evidence="6">
    <location>
        <begin position="222"/>
        <end position="240"/>
    </location>
</feature>
<evidence type="ECO:0000313" key="8">
    <source>
        <dbReference type="EMBL" id="TSJ67598.1"/>
    </source>
</evidence>
<dbReference type="Proteomes" id="UP000316425">
    <property type="component" value="Unassembled WGS sequence"/>
</dbReference>
<protein>
    <submittedName>
        <fullName evidence="8">Cytochrome C biogenesis protein</fullName>
    </submittedName>
</protein>
<dbReference type="InterPro" id="IPR023494">
    <property type="entry name" value="Cyt_c_bgen_Ccs1/CcsB/ResB"/>
</dbReference>
<sequence length="545" mass="63483">MSVNTIKCECGHINHEGTVLCEACGKPIKGNQHLDGNDDQRVLEMRYDGSARRSKTYKRTFIDKTWAFFSSVKVGVWLIVITLIFSALGTIYPQEPFKNSPLPASQFYETEYGLTGKIFYQLGFHNMYDSWWYIILVAMIGISLVICSLDRYIPLRRALKNQKIKRHPTFVKRQRVVSSTDKLSDENYQTIKERLKKKRYKIKEEDGHLFAEKNRFSRWGPYVNHIGLIVILTAAILRMFDVMHVDDYVWVREGETRVIPGTNQEYYIKNENFSYDFFDAEEDEDIRFREALKNANGPIPKDFQTDAIIYKVKGETVIGEEPELEEIKRGQIRVNHPIQFDGYSLYQAGNQMDSEYDQISFKINGENDQELGKFTFDTDEAPYQIELDNGMIVRVDDYYPQLEFTDKGPSSFSKFPRNPGIIFSVLNEGEEEGDRFFYLGEDIISLSDESTLTMSVTDIEKRSASGLTVKKDYSLPFFLIGAIIFMIGVVQGLYWYHRRIWIHPTENEYLVGSHTNKNWFGMKKELDEIFEGTEFNEFKDQSELK</sequence>
<organism evidence="8 9">
    <name type="scientific">Allobacillus salarius</name>
    <dbReference type="NCBI Taxonomy" id="1955272"/>
    <lineage>
        <taxon>Bacteria</taxon>
        <taxon>Bacillati</taxon>
        <taxon>Bacillota</taxon>
        <taxon>Bacilli</taxon>
        <taxon>Bacillales</taxon>
        <taxon>Bacillaceae</taxon>
        <taxon>Allobacillus</taxon>
    </lineage>
</organism>